<organism evidence="5 6">
    <name type="scientific">Mesorhabditis belari</name>
    <dbReference type="NCBI Taxonomy" id="2138241"/>
    <lineage>
        <taxon>Eukaryota</taxon>
        <taxon>Metazoa</taxon>
        <taxon>Ecdysozoa</taxon>
        <taxon>Nematoda</taxon>
        <taxon>Chromadorea</taxon>
        <taxon>Rhabditida</taxon>
        <taxon>Rhabditina</taxon>
        <taxon>Rhabditomorpha</taxon>
        <taxon>Rhabditoidea</taxon>
        <taxon>Rhabditidae</taxon>
        <taxon>Mesorhabditinae</taxon>
        <taxon>Mesorhabditis</taxon>
    </lineage>
</organism>
<keyword evidence="5" id="KW-1185">Reference proteome</keyword>
<proteinExistence type="predicted"/>
<dbReference type="PROSITE" id="PS50018">
    <property type="entry name" value="RAS_GTPASE_ACTIV_2"/>
    <property type="match status" value="1"/>
</dbReference>
<dbReference type="GO" id="GO:0051015">
    <property type="term" value="F:actin filament binding"/>
    <property type="evidence" value="ECO:0007669"/>
    <property type="project" value="TreeGrafter"/>
</dbReference>
<dbReference type="InterPro" id="IPR001715">
    <property type="entry name" value="CH_dom"/>
</dbReference>
<dbReference type="Pfam" id="PF03836">
    <property type="entry name" value="RasGAP_C"/>
    <property type="match status" value="1"/>
</dbReference>
<accession>A0AAF3EFU8</accession>
<reference evidence="6" key="1">
    <citation type="submission" date="2024-02" db="UniProtKB">
        <authorList>
            <consortium name="WormBaseParasite"/>
        </authorList>
    </citation>
    <scope>IDENTIFICATION</scope>
</reference>
<evidence type="ECO:0000256" key="2">
    <source>
        <dbReference type="SAM" id="MobiDB-lite"/>
    </source>
</evidence>
<dbReference type="InterPro" id="IPR000593">
    <property type="entry name" value="RasGAP_C"/>
</dbReference>
<feature type="coiled-coil region" evidence="1">
    <location>
        <begin position="660"/>
        <end position="687"/>
    </location>
</feature>
<sequence length="1449" mass="164902">MTQKTESPIDSPSPRTSMNGMSGAIRSPPPPVAPKPAHISPRPSNDAPVSPVKPERQQSEQQNGEKVEDIDEKRLNRKAYDYLCRLSEVRNWLVECLRDDSISPATTLERALQNGVLLARIANFFAPDVVPTTAIYDLDQNKYETRLAADPENPENALVYRHTDNIVLWRKGLESIRLPEILIPETADVYEGRNAKTVFCLYALARQLHRMRRAPPIRNVAGKAIFTNDELDEVMDRVKELPEFSDVGSYLGGGSRKQEDDEIVREAMNRIEEAVRNKDKDALLSGLQNVNAQLLFVEVELIDRYEPELVESLTKNGNLSRKSVQEIITNTNINCGLQQLEEILKGGETSTSRVLDALMWLQFEDSRESAVPLYISLLKKSLDKHKNLDRELVDKAIKEGNALLEVKLAALHGNSHDSLIALKNPVLSLETNEENAALYHNRLVYNYGKRADDFFLMRTDLENLVFDLNDMSPEQRKILEVRGALRDGDREILSSLLTQLYPDFFIHDHLDFYLKKLHGKEDQISGNELRIIMEETNQSVSNAYETAELLVIMNDSLIRGDGEKAGATLQVLSTREPDEFTSFRQDFIKLYVEYLIEEITTRTPKKTLKIGEGAQPEQEEWFWHDFSLGTISVEINEKKFAVGKREPKKNGYIDGNELNKVFFEQNLAEEERQKREIEENQSEGRRNEAAATIQHGYKSWKHKKDHDLLWSSEAPSLSLVRKFLPSQTEQTAQIDEQIAIEEQKSEVTQLLAANHQLDGHLQELDEKIGLLIKNRINLQEVVAHKQKIHDSADKFQLRQFTLKKKEKELTDRLGQLFFALQAEPHLLANLLLAANPEKREGVITKIIAPVFGHLSENREQYLAVGLLCELLLKGVESSLSPEDVISSKPLQIVSLALGNELFSPLVSQITQGHVVDDLREFLQEQGKIEAFNLNPDEIYLSIYGQKPTDTNAAVQCPHVEQVLESSKSFLAHWSERLSESITKGHKLTKGLRFVCLSFQSSLRAKFPATSAVLIDKIIAQFVYESVIRAQLHSLEALKGIIGKDVPEDAQRKLEALLTFIGFAVANKGYGSVKWYLTSLNRQIHTIHEGFRGSISKQLGEESAERLFGLNRFTHFDPAHKPSLSILGSELKRVIEYVHKHHKEMSTDEVFTKLSKACKSPHDSEADRILILHLHPPSWANEATESHELFVRTKRQLVELLLSGVQGGTVSELINASISEENEHLHLAIFAEGASLKEVQASAKENLEKLAKEGRSNKEDDYQTLVTDIANDIRLATRRRKERAEQQQSLDETRKRLETQRGELKERLSHYEEYLDTCLENLSRNSKRLSFRPTSGKAEKIHKVRMSTDTKEMSYKASGDKLHKKGILWTVDRYEHKFSKLSFIIQGTENKGIFKISITDGKELNLQGDLDLQDLLQAEYSEEHDYRFVDVVVFKTSPLIVLLNKKFYDK</sequence>
<name>A0AAF3EFU8_9BILA</name>
<feature type="compositionally biased region" description="Polar residues" evidence="2">
    <location>
        <begin position="1"/>
        <end position="20"/>
    </location>
</feature>
<evidence type="ECO:0000313" key="5">
    <source>
        <dbReference type="Proteomes" id="UP000887575"/>
    </source>
</evidence>
<dbReference type="PANTHER" id="PTHR14149:SF14">
    <property type="entry name" value="CALPONIN-HOMOLOGY (CH) DOMAIN-CONTAINING PROTEIN"/>
    <property type="match status" value="1"/>
</dbReference>
<dbReference type="PROSITE" id="PS50021">
    <property type="entry name" value="CH"/>
    <property type="match status" value="1"/>
</dbReference>
<feature type="region of interest" description="Disordered" evidence="2">
    <location>
        <begin position="1"/>
        <end position="70"/>
    </location>
</feature>
<dbReference type="Gene3D" id="1.10.506.10">
    <property type="entry name" value="GTPase Activation - p120gap, domain 1"/>
    <property type="match status" value="1"/>
</dbReference>
<keyword evidence="1" id="KW-0175">Coiled coil</keyword>
<dbReference type="InterPro" id="IPR036872">
    <property type="entry name" value="CH_dom_sf"/>
</dbReference>
<feature type="domain" description="Calponin-homology (CH)" evidence="4">
    <location>
        <begin position="83"/>
        <end position="209"/>
    </location>
</feature>
<dbReference type="GO" id="GO:0005938">
    <property type="term" value="C:cell cortex"/>
    <property type="evidence" value="ECO:0007669"/>
    <property type="project" value="TreeGrafter"/>
</dbReference>
<dbReference type="Pfam" id="PF00307">
    <property type="entry name" value="CH"/>
    <property type="match status" value="1"/>
</dbReference>
<evidence type="ECO:0000313" key="6">
    <source>
        <dbReference type="WBParaSite" id="MBELARI_LOCUS12860"/>
    </source>
</evidence>
<dbReference type="GO" id="GO:0005096">
    <property type="term" value="F:GTPase activator activity"/>
    <property type="evidence" value="ECO:0007669"/>
    <property type="project" value="TreeGrafter"/>
</dbReference>
<dbReference type="SUPFAM" id="SSF47576">
    <property type="entry name" value="Calponin-homology domain, CH-domain"/>
    <property type="match status" value="1"/>
</dbReference>
<evidence type="ECO:0000259" key="3">
    <source>
        <dbReference type="PROSITE" id="PS50018"/>
    </source>
</evidence>
<dbReference type="SUPFAM" id="SSF143885">
    <property type="entry name" value="RGC domain-like"/>
    <property type="match status" value="1"/>
</dbReference>
<dbReference type="InterPro" id="IPR001936">
    <property type="entry name" value="RasGAP_dom"/>
</dbReference>
<feature type="domain" description="Ras-GAP" evidence="3">
    <location>
        <begin position="858"/>
        <end position="1066"/>
    </location>
</feature>
<feature type="compositionally biased region" description="Basic and acidic residues" evidence="2">
    <location>
        <begin position="53"/>
        <end position="70"/>
    </location>
</feature>
<feature type="region of interest" description="Disordered" evidence="2">
    <location>
        <begin position="1277"/>
        <end position="1297"/>
    </location>
</feature>
<dbReference type="GO" id="GO:1903479">
    <property type="term" value="P:mitotic actomyosin contractile ring assembly actin filament organization"/>
    <property type="evidence" value="ECO:0007669"/>
    <property type="project" value="TreeGrafter"/>
</dbReference>
<evidence type="ECO:0000256" key="1">
    <source>
        <dbReference type="SAM" id="Coils"/>
    </source>
</evidence>
<protein>
    <submittedName>
        <fullName evidence="6">Ras-GAP domain-containing protein</fullName>
    </submittedName>
</protein>
<dbReference type="InterPro" id="IPR008936">
    <property type="entry name" value="Rho_GTPase_activation_prot"/>
</dbReference>
<dbReference type="Pfam" id="PF00616">
    <property type="entry name" value="RasGAP"/>
    <property type="match status" value="1"/>
</dbReference>
<dbReference type="Gene3D" id="1.10.418.10">
    <property type="entry name" value="Calponin-like domain"/>
    <property type="match status" value="1"/>
</dbReference>
<evidence type="ECO:0000259" key="4">
    <source>
        <dbReference type="PROSITE" id="PS50021"/>
    </source>
</evidence>
<dbReference type="GO" id="GO:0005516">
    <property type="term" value="F:calmodulin binding"/>
    <property type="evidence" value="ECO:0007669"/>
    <property type="project" value="TreeGrafter"/>
</dbReference>
<dbReference type="WBParaSite" id="MBELARI_LOCUS12860">
    <property type="protein sequence ID" value="MBELARI_LOCUS12860"/>
    <property type="gene ID" value="MBELARI_LOCUS12860"/>
</dbReference>
<dbReference type="PANTHER" id="PTHR14149">
    <property type="entry name" value="RAS GTPASE-ACTIVATING PROTEIN WITH IQ MOTIF"/>
    <property type="match status" value="1"/>
</dbReference>
<dbReference type="Proteomes" id="UP000887575">
    <property type="component" value="Unassembled WGS sequence"/>
</dbReference>